<dbReference type="PANTHER" id="PTHR23150">
    <property type="entry name" value="SULFATASE MODIFYING FACTOR 1, 2"/>
    <property type="match status" value="1"/>
</dbReference>
<name>A0A7W9W958_ARMRO</name>
<dbReference type="Proteomes" id="UP000520814">
    <property type="component" value="Unassembled WGS sequence"/>
</dbReference>
<proteinExistence type="predicted"/>
<dbReference type="InterPro" id="IPR042095">
    <property type="entry name" value="SUMF_sf"/>
</dbReference>
<dbReference type="Gene3D" id="3.90.1580.10">
    <property type="entry name" value="paralog of FGE (formylglycine-generating enzyme)"/>
    <property type="match status" value="1"/>
</dbReference>
<dbReference type="EMBL" id="JACHGW010000007">
    <property type="protein sequence ID" value="MBB6053508.1"/>
    <property type="molecule type" value="Genomic_DNA"/>
</dbReference>
<dbReference type="AlphaFoldDB" id="A0A7W9W958"/>
<comment type="caution">
    <text evidence="2">The sequence shown here is derived from an EMBL/GenBank/DDBJ whole genome shotgun (WGS) entry which is preliminary data.</text>
</comment>
<dbReference type="GO" id="GO:0120147">
    <property type="term" value="F:formylglycine-generating oxidase activity"/>
    <property type="evidence" value="ECO:0007669"/>
    <property type="project" value="TreeGrafter"/>
</dbReference>
<protein>
    <submittedName>
        <fullName evidence="2">Formylglycine-generating enzyme required for sulfatase activity</fullName>
    </submittedName>
</protein>
<sequence length="258" mass="28796">MAWEKLEPSGRPLLEAYKAQLVSIPAGKLLRRTGMMSVLRERPAKGIVARLTGKTEVITAEEPILSEVATIPAFQMGRTPVTVGMWQEFCGATHREMQAPPDHPVWGSGWDAVRDHPIVRVTWEDCQAYADWAGLVLPTAAQWEYAASGGDGRVYPWGDDWDASKCQCSKKSRVDSGGTSRVGSFPAGPFGLYDMAGNVFEWSADWYDDTKTFRCLHGGAWGHSAREEFCCAYRGRMVPTMWSFFWGFRLANLPHISR</sequence>
<dbReference type="RefSeq" id="WP_184203600.1">
    <property type="nucleotide sequence ID" value="NZ_JACHGW010000007.1"/>
</dbReference>
<accession>A0A7W9W958</accession>
<dbReference type="InterPro" id="IPR051043">
    <property type="entry name" value="Sulfatase_Mod_Factor_Kinase"/>
</dbReference>
<dbReference type="Pfam" id="PF03781">
    <property type="entry name" value="FGE-sulfatase"/>
    <property type="match status" value="1"/>
</dbReference>
<evidence type="ECO:0000259" key="1">
    <source>
        <dbReference type="Pfam" id="PF03781"/>
    </source>
</evidence>
<organism evidence="2 3">
    <name type="scientific">Armatimonas rosea</name>
    <dbReference type="NCBI Taxonomy" id="685828"/>
    <lineage>
        <taxon>Bacteria</taxon>
        <taxon>Bacillati</taxon>
        <taxon>Armatimonadota</taxon>
        <taxon>Armatimonadia</taxon>
        <taxon>Armatimonadales</taxon>
        <taxon>Armatimonadaceae</taxon>
        <taxon>Armatimonas</taxon>
    </lineage>
</organism>
<keyword evidence="3" id="KW-1185">Reference proteome</keyword>
<dbReference type="SUPFAM" id="SSF56436">
    <property type="entry name" value="C-type lectin-like"/>
    <property type="match status" value="1"/>
</dbReference>
<dbReference type="PANTHER" id="PTHR23150:SF19">
    <property type="entry name" value="FORMYLGLYCINE-GENERATING ENZYME"/>
    <property type="match status" value="1"/>
</dbReference>
<dbReference type="InterPro" id="IPR016187">
    <property type="entry name" value="CTDL_fold"/>
</dbReference>
<dbReference type="InterPro" id="IPR005532">
    <property type="entry name" value="SUMF_dom"/>
</dbReference>
<feature type="domain" description="Sulfatase-modifying factor enzyme-like" evidence="1">
    <location>
        <begin position="55"/>
        <end position="251"/>
    </location>
</feature>
<gene>
    <name evidence="2" type="ORF">HNQ39_005343</name>
</gene>
<evidence type="ECO:0000313" key="2">
    <source>
        <dbReference type="EMBL" id="MBB6053508.1"/>
    </source>
</evidence>
<reference evidence="2 3" key="1">
    <citation type="submission" date="2020-08" db="EMBL/GenBank/DDBJ databases">
        <title>Genomic Encyclopedia of Type Strains, Phase IV (KMG-IV): sequencing the most valuable type-strain genomes for metagenomic binning, comparative biology and taxonomic classification.</title>
        <authorList>
            <person name="Goeker M."/>
        </authorList>
    </citation>
    <scope>NUCLEOTIDE SEQUENCE [LARGE SCALE GENOMIC DNA]</scope>
    <source>
        <strain evidence="2 3">DSM 23562</strain>
    </source>
</reference>
<evidence type="ECO:0000313" key="3">
    <source>
        <dbReference type="Proteomes" id="UP000520814"/>
    </source>
</evidence>